<dbReference type="EMBL" id="BX936400">
    <property type="protein sequence ID" value="CAF25454.1"/>
    <property type="molecule type" value="Genomic_DNA"/>
</dbReference>
<comment type="subcellular location">
    <subcellularLocation>
        <location evidence="1">Membrane</location>
        <topology evidence="1">Single-pass membrane protein</topology>
    </subcellularLocation>
</comment>
<keyword evidence="2 5" id="KW-0812">Transmembrane</keyword>
<dbReference type="PIRSF" id="PIRSF003299">
    <property type="entry name" value="VirB8_PtlE"/>
    <property type="match status" value="1"/>
</dbReference>
<dbReference type="AlphaFoldDB" id="Q663E2"/>
<reference evidence="7 8" key="1">
    <citation type="journal article" date="2004" name="Proc. Natl. Acad. Sci. U.S.A.">
        <title>Insights into the evolution of Yersinia pestis through whole-genome comparison with Yersinia pseudotuberculosis.</title>
        <authorList>
            <person name="Chain P.S.G."/>
            <person name="Carniel E."/>
            <person name="Larimer F.W."/>
            <person name="Lamerdin J."/>
            <person name="Stoutland P.O."/>
            <person name="Regala W.M."/>
            <person name="Georgescu A.M."/>
            <person name="Vergez L.M."/>
            <person name="Land M.L."/>
            <person name="Motin V.L."/>
            <person name="Brubaker R.R."/>
            <person name="Fowler J."/>
            <person name="Hinnebusch J."/>
            <person name="Marceau M."/>
            <person name="Medigue C."/>
            <person name="Simonet M."/>
            <person name="Chenal-Francisque V."/>
            <person name="Souza B."/>
            <person name="Dacheux D."/>
            <person name="Elliott J.M."/>
            <person name="Derbise A."/>
            <person name="Hauser L.J."/>
            <person name="Garcia E."/>
        </authorList>
    </citation>
    <scope>NUCLEOTIDE SEQUENCE [LARGE SCALE GENOMIC DNA]</scope>
    <source>
        <strain evidence="8">IP32953</strain>
        <plasmid evidence="8">Plasmid pYptb32953</plasmid>
    </source>
</reference>
<organism evidence="7 8">
    <name type="scientific">Yersinia pseudotuberculosis serotype I (strain IP32953)</name>
    <dbReference type="NCBI Taxonomy" id="273123"/>
    <lineage>
        <taxon>Bacteria</taxon>
        <taxon>Pseudomonadati</taxon>
        <taxon>Pseudomonadota</taxon>
        <taxon>Gammaproteobacteria</taxon>
        <taxon>Enterobacterales</taxon>
        <taxon>Yersiniaceae</taxon>
        <taxon>Yersinia</taxon>
    </lineage>
</organism>
<dbReference type="SUPFAM" id="SSF54427">
    <property type="entry name" value="NTF2-like"/>
    <property type="match status" value="1"/>
</dbReference>
<dbReference type="Pfam" id="PF04335">
    <property type="entry name" value="VirB8"/>
    <property type="match status" value="1"/>
</dbReference>
<evidence type="ECO:0000256" key="5">
    <source>
        <dbReference type="SAM" id="Phobius"/>
    </source>
</evidence>
<sequence length="227" mass="25726">MSKTKQLINASKTFEEKLLTRDARDKKVGFFIGGTGLLMGVFGIVAVIMLLPLKETELELYTVDNTTGRVEKITHVKQQDISSHEALAKAFAANYVKLRESYNYFSLQHDYDTVPLFGSDAVNADYLAFFNGKNSPDMVYQKAAYVVNIEIISNVISDATDPDKLAQIRFKKTLRRVADGNTKVEYWNSRVTFRYVPEKALTEAQREANPLGFTVTSYQRDKEIRGE</sequence>
<accession>Q663E2</accession>
<evidence type="ECO:0000256" key="2">
    <source>
        <dbReference type="ARBA" id="ARBA00022692"/>
    </source>
</evidence>
<evidence type="ECO:0000313" key="8">
    <source>
        <dbReference type="Proteomes" id="UP000001011"/>
    </source>
</evidence>
<keyword evidence="7" id="KW-0614">Plasmid</keyword>
<evidence type="ECO:0000313" key="7">
    <source>
        <dbReference type="EMBL" id="CAF25454.1"/>
    </source>
</evidence>
<dbReference type="InterPro" id="IPR007430">
    <property type="entry name" value="VirB8"/>
</dbReference>
<dbReference type="KEGG" id="yps:pYptb0012"/>
<protein>
    <submittedName>
        <fullName evidence="7">TriG protein</fullName>
    </submittedName>
</protein>
<dbReference type="GO" id="GO:0030255">
    <property type="term" value="P:protein secretion by the type IV secretion system"/>
    <property type="evidence" value="ECO:0007669"/>
    <property type="project" value="InterPro"/>
</dbReference>
<dbReference type="InterPro" id="IPR026264">
    <property type="entry name" value="VirB8/PtlE"/>
</dbReference>
<gene>
    <name evidence="7" type="primary">triG</name>
    <name evidence="7" type="ordered locus">pYptb0012</name>
</gene>
<evidence type="ECO:0000256" key="1">
    <source>
        <dbReference type="ARBA" id="ARBA00004167"/>
    </source>
</evidence>
<evidence type="ECO:0000259" key="6">
    <source>
        <dbReference type="Pfam" id="PF04335"/>
    </source>
</evidence>
<dbReference type="RefSeq" id="WP_011191408.1">
    <property type="nucleotide sequence ID" value="NC_006154.1"/>
</dbReference>
<evidence type="ECO:0000256" key="4">
    <source>
        <dbReference type="ARBA" id="ARBA00023136"/>
    </source>
</evidence>
<feature type="domain" description="Bacterial virulence protein VirB8" evidence="6">
    <location>
        <begin position="12"/>
        <end position="223"/>
    </location>
</feature>
<dbReference type="Gene3D" id="3.10.450.230">
    <property type="entry name" value="VirB8 protein"/>
    <property type="match status" value="1"/>
</dbReference>
<dbReference type="InterPro" id="IPR032710">
    <property type="entry name" value="NTF2-like_dom_sf"/>
</dbReference>
<dbReference type="CDD" id="cd16424">
    <property type="entry name" value="VirB8"/>
    <property type="match status" value="1"/>
</dbReference>
<dbReference type="KEGG" id="ypo:BZ17_4297"/>
<feature type="transmembrane region" description="Helical" evidence="5">
    <location>
        <begin position="28"/>
        <end position="51"/>
    </location>
</feature>
<keyword evidence="4 5" id="KW-0472">Membrane</keyword>
<geneLocation type="plasmid" evidence="7 8">
    <name>pYptb32953</name>
</geneLocation>
<dbReference type="GO" id="GO:0016020">
    <property type="term" value="C:membrane"/>
    <property type="evidence" value="ECO:0007669"/>
    <property type="project" value="UniProtKB-SubCell"/>
</dbReference>
<name>Q663E2_YERPS</name>
<keyword evidence="3 5" id="KW-1133">Transmembrane helix</keyword>
<dbReference type="Proteomes" id="UP000001011">
    <property type="component" value="Plasmid pYptb32953"/>
</dbReference>
<proteinExistence type="predicted"/>
<dbReference type="PATRIC" id="fig|273123.14.peg.4535"/>
<evidence type="ECO:0000256" key="3">
    <source>
        <dbReference type="ARBA" id="ARBA00022989"/>
    </source>
</evidence>